<accession>A0AAF0WME9</accession>
<keyword evidence="4" id="KW-1185">Reference proteome</keyword>
<name>A0AAF0WME9_DAUCS</name>
<dbReference type="GO" id="GO:0003723">
    <property type="term" value="F:RNA binding"/>
    <property type="evidence" value="ECO:0007669"/>
    <property type="project" value="InterPro"/>
</dbReference>
<dbReference type="Proteomes" id="UP000077755">
    <property type="component" value="Chromosome 3"/>
</dbReference>
<sequence>MLTKRNKLPLFVIDKLKLDLGLPLIMFLICFLIFLIIFRLLVWRILGLGWNWMREKGRMLVSFSMTLPRGFDLQKKVRDWLIHLFESKKTEIDNVCFLGDYLGFGNRFKTALMHHPGVFCTIFTCFGRVGCLTCYSLGRLSEICVIAILELIKAY</sequence>
<evidence type="ECO:0000313" key="4">
    <source>
        <dbReference type="Proteomes" id="UP000077755"/>
    </source>
</evidence>
<evidence type="ECO:0000313" key="3">
    <source>
        <dbReference type="EMBL" id="WOG92580.1"/>
    </source>
</evidence>
<dbReference type="EMBL" id="CP093345">
    <property type="protein sequence ID" value="WOG92580.1"/>
    <property type="molecule type" value="Genomic_DNA"/>
</dbReference>
<dbReference type="EMBL" id="CP093345">
    <property type="protein sequence ID" value="WOG92570.1"/>
    <property type="molecule type" value="Genomic_DNA"/>
</dbReference>
<protein>
    <submittedName>
        <fullName evidence="2">Uncharacterized protein</fullName>
    </submittedName>
</protein>
<reference evidence="2" key="1">
    <citation type="journal article" date="2016" name="Nat. Genet.">
        <title>A high-quality carrot genome assembly provides new insights into carotenoid accumulation and asterid genome evolution.</title>
        <authorList>
            <person name="Iorizzo M."/>
            <person name="Ellison S."/>
            <person name="Senalik D."/>
            <person name="Zeng P."/>
            <person name="Satapoomin P."/>
            <person name="Huang J."/>
            <person name="Bowman M."/>
            <person name="Iovene M."/>
            <person name="Sanseverino W."/>
            <person name="Cavagnaro P."/>
            <person name="Yildiz M."/>
            <person name="Macko-Podgorni A."/>
            <person name="Moranska E."/>
            <person name="Grzebelus E."/>
            <person name="Grzebelus D."/>
            <person name="Ashrafi H."/>
            <person name="Zheng Z."/>
            <person name="Cheng S."/>
            <person name="Spooner D."/>
            <person name="Van Deynze A."/>
            <person name="Simon P."/>
        </authorList>
    </citation>
    <scope>NUCLEOTIDE SEQUENCE</scope>
    <source>
        <tissue evidence="2">Leaf</tissue>
    </source>
</reference>
<keyword evidence="1" id="KW-0472">Membrane</keyword>
<dbReference type="InterPro" id="IPR045040">
    <property type="entry name" value="PORR_fam"/>
</dbReference>
<evidence type="ECO:0000313" key="2">
    <source>
        <dbReference type="EMBL" id="WOG92570.1"/>
    </source>
</evidence>
<dbReference type="PANTHER" id="PTHR31476">
    <property type="entry name" value="PROTEIN WHAT'S THIS FACTOR 1 HOMOLOG, CHLOROPLASTIC"/>
    <property type="match status" value="1"/>
</dbReference>
<dbReference type="AlphaFoldDB" id="A0AAF0WME9"/>
<gene>
    <name evidence="2" type="ORF">DCAR_0311843</name>
    <name evidence="3" type="ORF">DCAR_0311853</name>
</gene>
<dbReference type="PANTHER" id="PTHR31476:SF19">
    <property type="entry name" value="UBIQUITIN CARBOXYL-TERMINAL HYDROLASE FAMILY PROTEIN"/>
    <property type="match status" value="1"/>
</dbReference>
<keyword evidence="1" id="KW-1133">Transmembrane helix</keyword>
<evidence type="ECO:0000256" key="1">
    <source>
        <dbReference type="SAM" id="Phobius"/>
    </source>
</evidence>
<organism evidence="2 4">
    <name type="scientific">Daucus carota subsp. sativus</name>
    <name type="common">Carrot</name>
    <dbReference type="NCBI Taxonomy" id="79200"/>
    <lineage>
        <taxon>Eukaryota</taxon>
        <taxon>Viridiplantae</taxon>
        <taxon>Streptophyta</taxon>
        <taxon>Embryophyta</taxon>
        <taxon>Tracheophyta</taxon>
        <taxon>Spermatophyta</taxon>
        <taxon>Magnoliopsida</taxon>
        <taxon>eudicotyledons</taxon>
        <taxon>Gunneridae</taxon>
        <taxon>Pentapetalae</taxon>
        <taxon>asterids</taxon>
        <taxon>campanulids</taxon>
        <taxon>Apiales</taxon>
        <taxon>Apiaceae</taxon>
        <taxon>Apioideae</taxon>
        <taxon>Scandiceae</taxon>
        <taxon>Daucinae</taxon>
        <taxon>Daucus</taxon>
        <taxon>Daucus sect. Daucus</taxon>
    </lineage>
</organism>
<feature type="transmembrane region" description="Helical" evidence="1">
    <location>
        <begin position="20"/>
        <end position="46"/>
    </location>
</feature>
<reference evidence="2" key="2">
    <citation type="submission" date="2022-03" db="EMBL/GenBank/DDBJ databases">
        <title>Draft title - Genomic analysis of global carrot germplasm unveils the trajectory of domestication and the origin of high carotenoid orange carrot.</title>
        <authorList>
            <person name="Iorizzo M."/>
            <person name="Ellison S."/>
            <person name="Senalik D."/>
            <person name="Macko-Podgorni A."/>
            <person name="Grzebelus D."/>
            <person name="Bostan H."/>
            <person name="Rolling W."/>
            <person name="Curaba J."/>
            <person name="Simon P."/>
        </authorList>
    </citation>
    <scope>NUCLEOTIDE SEQUENCE</scope>
    <source>
        <tissue evidence="2">Leaf</tissue>
    </source>
</reference>
<keyword evidence="1" id="KW-0812">Transmembrane</keyword>
<proteinExistence type="predicted"/>